<keyword evidence="2" id="KW-0233">DNA recombination</keyword>
<accession>A0ABQ8LT57</accession>
<feature type="compositionally biased region" description="Polar residues" evidence="3">
    <location>
        <begin position="111"/>
        <end position="126"/>
    </location>
</feature>
<dbReference type="PANTHER" id="PTHR35617">
    <property type="entry name" value="PHAGE_INTEGRASE DOMAIN-CONTAINING PROTEIN"/>
    <property type="match status" value="1"/>
</dbReference>
<reference evidence="4 5" key="1">
    <citation type="submission" date="2022-01" db="EMBL/GenBank/DDBJ databases">
        <title>A high-quality chromosome-level genome assembly of rohu carp, Labeo rohita.</title>
        <authorList>
            <person name="Arick M.A. II"/>
            <person name="Hsu C.-Y."/>
            <person name="Magbanua Z."/>
            <person name="Pechanova O."/>
            <person name="Grover C."/>
            <person name="Miller E."/>
            <person name="Thrash A."/>
            <person name="Ezzel L."/>
            <person name="Alam S."/>
            <person name="Benzie J."/>
            <person name="Hamilton M."/>
            <person name="Karsi A."/>
            <person name="Lawrence M.L."/>
            <person name="Peterson D.G."/>
        </authorList>
    </citation>
    <scope>NUCLEOTIDE SEQUENCE [LARGE SCALE GENOMIC DNA]</scope>
    <source>
        <strain evidence="5">BAU-BD-2019</strain>
        <tissue evidence="4">Blood</tissue>
    </source>
</reference>
<comment type="caution">
    <text evidence="4">The sequence shown here is derived from an EMBL/GenBank/DDBJ whole genome shotgun (WGS) entry which is preliminary data.</text>
</comment>
<dbReference type="SUPFAM" id="SSF47823">
    <property type="entry name" value="lambda integrase-like, N-terminal domain"/>
    <property type="match status" value="1"/>
</dbReference>
<protein>
    <submittedName>
        <fullName evidence="4">V-type proton ATPase subunit H 2</fullName>
    </submittedName>
</protein>
<dbReference type="SUPFAM" id="SSF56349">
    <property type="entry name" value="DNA breaking-rejoining enzymes"/>
    <property type="match status" value="1"/>
</dbReference>
<dbReference type="EMBL" id="JACTAM010000018">
    <property type="protein sequence ID" value="KAI2653825.1"/>
    <property type="molecule type" value="Genomic_DNA"/>
</dbReference>
<keyword evidence="1" id="KW-0238">DNA-binding</keyword>
<gene>
    <name evidence="4" type="ORF">H4Q32_014178</name>
</gene>
<proteinExistence type="predicted"/>
<dbReference type="InterPro" id="IPR013762">
    <property type="entry name" value="Integrase-like_cat_sf"/>
</dbReference>
<dbReference type="Gene3D" id="1.10.443.10">
    <property type="entry name" value="Intergrase catalytic core"/>
    <property type="match status" value="1"/>
</dbReference>
<dbReference type="InterPro" id="IPR011010">
    <property type="entry name" value="DNA_brk_join_enz"/>
</dbReference>
<dbReference type="PANTHER" id="PTHR35617:SF3">
    <property type="entry name" value="CORE-BINDING (CB) DOMAIN-CONTAINING PROTEIN"/>
    <property type="match status" value="1"/>
</dbReference>
<feature type="compositionally biased region" description="Low complexity" evidence="3">
    <location>
        <begin position="28"/>
        <end position="50"/>
    </location>
</feature>
<evidence type="ECO:0000256" key="1">
    <source>
        <dbReference type="ARBA" id="ARBA00023125"/>
    </source>
</evidence>
<keyword evidence="5" id="KW-1185">Reference proteome</keyword>
<organism evidence="4 5">
    <name type="scientific">Labeo rohita</name>
    <name type="common">Indian major carp</name>
    <name type="synonym">Cyprinus rohita</name>
    <dbReference type="NCBI Taxonomy" id="84645"/>
    <lineage>
        <taxon>Eukaryota</taxon>
        <taxon>Metazoa</taxon>
        <taxon>Chordata</taxon>
        <taxon>Craniata</taxon>
        <taxon>Vertebrata</taxon>
        <taxon>Euteleostomi</taxon>
        <taxon>Actinopterygii</taxon>
        <taxon>Neopterygii</taxon>
        <taxon>Teleostei</taxon>
        <taxon>Ostariophysi</taxon>
        <taxon>Cypriniformes</taxon>
        <taxon>Cyprinidae</taxon>
        <taxon>Labeoninae</taxon>
        <taxon>Labeonini</taxon>
        <taxon>Labeo</taxon>
    </lineage>
</organism>
<feature type="region of interest" description="Disordered" evidence="3">
    <location>
        <begin position="1"/>
        <end position="83"/>
    </location>
</feature>
<name>A0ABQ8LT57_LABRO</name>
<dbReference type="Proteomes" id="UP000830375">
    <property type="component" value="Unassembled WGS sequence"/>
</dbReference>
<feature type="region of interest" description="Disordered" evidence="3">
    <location>
        <begin position="99"/>
        <end position="140"/>
    </location>
</feature>
<evidence type="ECO:0000313" key="4">
    <source>
        <dbReference type="EMBL" id="KAI2653825.1"/>
    </source>
</evidence>
<dbReference type="InterPro" id="IPR010998">
    <property type="entry name" value="Integrase_recombinase_N"/>
</dbReference>
<dbReference type="Gene3D" id="1.10.150.130">
    <property type="match status" value="1"/>
</dbReference>
<evidence type="ECO:0000256" key="2">
    <source>
        <dbReference type="ARBA" id="ARBA00023172"/>
    </source>
</evidence>
<evidence type="ECO:0000256" key="3">
    <source>
        <dbReference type="SAM" id="MobiDB-lite"/>
    </source>
</evidence>
<sequence length="448" mass="48126">METPPRSSQSNLGKILRSRGGPLCFTGDSAMSPLLLSDSSSSPGSGHDGPYVTQTASVHISPDCSAPGSPSQGPSTGVSPLIDSAPLADQSMVLRSNIPSRRLAMGDSGQERSPISGTGDNISSPARTLEPSCLAPEGDQLRDAGLPADVVETILSARAPSTRRSYALKWRVFESWCVTHDADPVHCQVVSVLEFLQEKLSSGTSPGTLRVYVAAISACHTLIDGVSVGKHPLVVRFIRGARRLRLPTRATVPSWDLAIVLEGLAGTPFEPLESALDRFLTLKMFFLIAITSLKRIRDLQALATSPSCLDLPLGCSPEQERLHLLCPVRALQFYVHRTSQWRKSEQLFICYGGRNRGTAATKRTMSRWLRDAMALAYEALGQASPLELRAHSTRGVASSTAIARGAPLQQVCDAAGWSSPHTFIRFYSLDVHATPGSHVLESASQSHV</sequence>
<feature type="compositionally biased region" description="Polar residues" evidence="3">
    <location>
        <begin position="68"/>
        <end position="78"/>
    </location>
</feature>
<feature type="compositionally biased region" description="Polar residues" evidence="3">
    <location>
        <begin position="1"/>
        <end position="12"/>
    </location>
</feature>
<evidence type="ECO:0000313" key="5">
    <source>
        <dbReference type="Proteomes" id="UP000830375"/>
    </source>
</evidence>